<dbReference type="RefSeq" id="WP_038216835.1">
    <property type="nucleotide sequence ID" value="NZ_CAWLWN010000188.1"/>
</dbReference>
<dbReference type="EMBL" id="CBSW010000132">
    <property type="protein sequence ID" value="CDG96628.1"/>
    <property type="molecule type" value="Genomic_DNA"/>
</dbReference>
<accession>A0A077NE19</accession>
<reference evidence="1" key="1">
    <citation type="submission" date="2013-07" db="EMBL/GenBank/DDBJ databases">
        <title>Sub-species coevolution in mutualistic symbiosis.</title>
        <authorList>
            <person name="Murfin K."/>
            <person name="Klassen J."/>
            <person name="Lee M."/>
            <person name="Forst S."/>
            <person name="Stock P."/>
            <person name="Goodrich-Blair H."/>
        </authorList>
    </citation>
    <scope>NUCLEOTIDE SEQUENCE [LARGE SCALE GENOMIC DNA]</scope>
    <source>
        <strain evidence="1">Puntauvense</strain>
    </source>
</reference>
<dbReference type="Pfam" id="PF10014">
    <property type="entry name" value="2OG-Fe_Oxy_2"/>
    <property type="match status" value="1"/>
</dbReference>
<comment type="caution">
    <text evidence="1">The sequence shown here is derived from an EMBL/GenBank/DDBJ whole genome shotgun (WGS) entry which is preliminary data.</text>
</comment>
<name>A0A077NE19_XENBV</name>
<dbReference type="InterPro" id="IPR018724">
    <property type="entry name" value="2OG-Fe_dioxygenase"/>
</dbReference>
<evidence type="ECO:0000313" key="2">
    <source>
        <dbReference type="Proteomes" id="UP000028511"/>
    </source>
</evidence>
<dbReference type="Proteomes" id="UP000028511">
    <property type="component" value="Unassembled WGS sequence"/>
</dbReference>
<evidence type="ECO:0000313" key="1">
    <source>
        <dbReference type="EMBL" id="CDG96628.1"/>
    </source>
</evidence>
<sequence>MNITNISANLINEHYCHIPHFSELISCDSEATKTFKGHWDNLVLDQNFKDYTHRERRILRYHYRPGTEISFQLNQDTEYRSSVTYDIEYKKGANQLSYAEDTFINDPIMQHILSMDIAILGDRLIKGCHYSIDIHQFRVKAFAGKESPTTSGIHQDGQDWIFMHFIQGHNIAPVISEVHATADEAPPLLHTAMEQFLETLAINDRQLYHRASNVGQISPTITAFRDLLLVTFRQRPEQQES</sequence>
<gene>
    <name evidence="1" type="ORF">XBP1_2170093</name>
</gene>
<organism evidence="1 2">
    <name type="scientific">Xenorhabdus bovienii str. puntauvense</name>
    <dbReference type="NCBI Taxonomy" id="1398201"/>
    <lineage>
        <taxon>Bacteria</taxon>
        <taxon>Pseudomonadati</taxon>
        <taxon>Pseudomonadota</taxon>
        <taxon>Gammaproteobacteria</taxon>
        <taxon>Enterobacterales</taxon>
        <taxon>Morganellaceae</taxon>
        <taxon>Xenorhabdus</taxon>
    </lineage>
</organism>
<dbReference type="Gene3D" id="2.60.120.620">
    <property type="entry name" value="q2cbj1_9rhob like domain"/>
    <property type="match status" value="1"/>
</dbReference>
<evidence type="ECO:0008006" key="3">
    <source>
        <dbReference type="Google" id="ProtNLM"/>
    </source>
</evidence>
<dbReference type="GO" id="GO:0051213">
    <property type="term" value="F:dioxygenase activity"/>
    <property type="evidence" value="ECO:0007669"/>
    <property type="project" value="InterPro"/>
</dbReference>
<protein>
    <recommendedName>
        <fullName evidence="3">L-isoleucine-4-hydroxylase</fullName>
    </recommendedName>
</protein>
<proteinExistence type="predicted"/>
<dbReference type="AlphaFoldDB" id="A0A077NE19"/>
<dbReference type="HOGENOM" id="CLU_078728_0_0_6"/>